<sequence length="76" mass="8692">MNWQIPEGFALEVFLTSRGEELSEDQKKFLGSIIGNNVVVRIKKSKDKDPIFKELVNLLKEMEKNGSIQSLQVVEK</sequence>
<accession>A0A1G2HZ54</accession>
<gene>
    <name evidence="1" type="ORF">A3D35_03720</name>
</gene>
<organism evidence="1 2">
    <name type="scientific">Candidatus Staskawiczbacteria bacterium RIFCSPHIGHO2_02_FULL_34_9</name>
    <dbReference type="NCBI Taxonomy" id="1802206"/>
    <lineage>
        <taxon>Bacteria</taxon>
        <taxon>Candidatus Staskawicziibacteriota</taxon>
    </lineage>
</organism>
<name>A0A1G2HZ54_9BACT</name>
<dbReference type="AlphaFoldDB" id="A0A1G2HZ54"/>
<dbReference type="EMBL" id="MHOS01000032">
    <property type="protein sequence ID" value="OGZ67737.1"/>
    <property type="molecule type" value="Genomic_DNA"/>
</dbReference>
<dbReference type="Proteomes" id="UP000176421">
    <property type="component" value="Unassembled WGS sequence"/>
</dbReference>
<evidence type="ECO:0000313" key="1">
    <source>
        <dbReference type="EMBL" id="OGZ67737.1"/>
    </source>
</evidence>
<comment type="caution">
    <text evidence="1">The sequence shown here is derived from an EMBL/GenBank/DDBJ whole genome shotgun (WGS) entry which is preliminary data.</text>
</comment>
<proteinExistence type="predicted"/>
<reference evidence="1 2" key="1">
    <citation type="journal article" date="2016" name="Nat. Commun.">
        <title>Thousands of microbial genomes shed light on interconnected biogeochemical processes in an aquifer system.</title>
        <authorList>
            <person name="Anantharaman K."/>
            <person name="Brown C.T."/>
            <person name="Hug L.A."/>
            <person name="Sharon I."/>
            <person name="Castelle C.J."/>
            <person name="Probst A.J."/>
            <person name="Thomas B.C."/>
            <person name="Singh A."/>
            <person name="Wilkins M.J."/>
            <person name="Karaoz U."/>
            <person name="Brodie E.L."/>
            <person name="Williams K.H."/>
            <person name="Hubbard S.S."/>
            <person name="Banfield J.F."/>
        </authorList>
    </citation>
    <scope>NUCLEOTIDE SEQUENCE [LARGE SCALE GENOMIC DNA]</scope>
</reference>
<evidence type="ECO:0000313" key="2">
    <source>
        <dbReference type="Proteomes" id="UP000176421"/>
    </source>
</evidence>
<protein>
    <submittedName>
        <fullName evidence="1">Uncharacterized protein</fullName>
    </submittedName>
</protein>